<keyword evidence="2" id="KW-1133">Transmembrane helix</keyword>
<dbReference type="Proteomes" id="UP001596161">
    <property type="component" value="Unassembled WGS sequence"/>
</dbReference>
<feature type="transmembrane region" description="Helical" evidence="2">
    <location>
        <begin position="12"/>
        <end position="36"/>
    </location>
</feature>
<keyword evidence="2" id="KW-0812">Transmembrane</keyword>
<keyword evidence="4" id="KW-1185">Reference proteome</keyword>
<accession>A0ABW0E9P2</accession>
<protein>
    <submittedName>
        <fullName evidence="3">Uncharacterized protein</fullName>
    </submittedName>
</protein>
<comment type="caution">
    <text evidence="3">The sequence shown here is derived from an EMBL/GenBank/DDBJ whole genome shotgun (WGS) entry which is preliminary data.</text>
</comment>
<dbReference type="EMBL" id="JBHSKT010000002">
    <property type="protein sequence ID" value="MFC5269980.1"/>
    <property type="molecule type" value="Genomic_DNA"/>
</dbReference>
<organism evidence="3 4">
    <name type="scientific">Adhaeribacter terreus</name>
    <dbReference type="NCBI Taxonomy" id="529703"/>
    <lineage>
        <taxon>Bacteria</taxon>
        <taxon>Pseudomonadati</taxon>
        <taxon>Bacteroidota</taxon>
        <taxon>Cytophagia</taxon>
        <taxon>Cytophagales</taxon>
        <taxon>Hymenobacteraceae</taxon>
        <taxon>Adhaeribacter</taxon>
    </lineage>
</organism>
<name>A0ABW0E9P2_9BACT</name>
<keyword evidence="2" id="KW-0472">Membrane</keyword>
<reference evidence="4" key="1">
    <citation type="journal article" date="2019" name="Int. J. Syst. Evol. Microbiol.">
        <title>The Global Catalogue of Microorganisms (GCM) 10K type strain sequencing project: providing services to taxonomists for standard genome sequencing and annotation.</title>
        <authorList>
            <consortium name="The Broad Institute Genomics Platform"/>
            <consortium name="The Broad Institute Genome Sequencing Center for Infectious Disease"/>
            <person name="Wu L."/>
            <person name="Ma J."/>
        </authorList>
    </citation>
    <scope>NUCLEOTIDE SEQUENCE [LARGE SCALE GENOMIC DNA]</scope>
    <source>
        <strain evidence="4">KACC 12602</strain>
    </source>
</reference>
<gene>
    <name evidence="3" type="ORF">ACFPIB_05120</name>
</gene>
<evidence type="ECO:0000256" key="1">
    <source>
        <dbReference type="SAM" id="MobiDB-lite"/>
    </source>
</evidence>
<evidence type="ECO:0000313" key="4">
    <source>
        <dbReference type="Proteomes" id="UP001596161"/>
    </source>
</evidence>
<proteinExistence type="predicted"/>
<feature type="region of interest" description="Disordered" evidence="1">
    <location>
        <begin position="89"/>
        <end position="116"/>
    </location>
</feature>
<evidence type="ECO:0000313" key="3">
    <source>
        <dbReference type="EMBL" id="MFC5269980.1"/>
    </source>
</evidence>
<dbReference type="RefSeq" id="WP_378016354.1">
    <property type="nucleotide sequence ID" value="NZ_JBHSKT010000002.1"/>
</dbReference>
<sequence>MLIKSAFITKSIIYILIFSIMFRSLVILAISAVLMLSGTACSSTMRTAEGHKYKPLTKFNFRFNNNQVSSASVYKRYVAYNKRQAAKGKVKPQQMVAKKNAKPQSTTAKKGLLAVQ</sequence>
<evidence type="ECO:0000256" key="2">
    <source>
        <dbReference type="SAM" id="Phobius"/>
    </source>
</evidence>